<proteinExistence type="predicted"/>
<dbReference type="RefSeq" id="WP_173715350.1">
    <property type="nucleotide sequence ID" value="NZ_JABTDW010000001.1"/>
</dbReference>
<name>A0AAE5LRB4_CLOBE</name>
<accession>A0AAE5LRB4</accession>
<dbReference type="AlphaFoldDB" id="A0AAE5LRB4"/>
<dbReference type="EMBL" id="JABTDW010000001">
    <property type="protein sequence ID" value="NSB15811.1"/>
    <property type="molecule type" value="Genomic_DNA"/>
</dbReference>
<gene>
    <name evidence="1" type="ORF">BCD95_004070</name>
</gene>
<organism evidence="1 2">
    <name type="scientific">Clostridium beijerinckii</name>
    <name type="common">Clostridium MP</name>
    <dbReference type="NCBI Taxonomy" id="1520"/>
    <lineage>
        <taxon>Bacteria</taxon>
        <taxon>Bacillati</taxon>
        <taxon>Bacillota</taxon>
        <taxon>Clostridia</taxon>
        <taxon>Eubacteriales</taxon>
        <taxon>Clostridiaceae</taxon>
        <taxon>Clostridium</taxon>
    </lineage>
</organism>
<evidence type="ECO:0000313" key="2">
    <source>
        <dbReference type="Proteomes" id="UP000822184"/>
    </source>
</evidence>
<dbReference type="Proteomes" id="UP000822184">
    <property type="component" value="Unassembled WGS sequence"/>
</dbReference>
<evidence type="ECO:0000313" key="1">
    <source>
        <dbReference type="EMBL" id="NSB15811.1"/>
    </source>
</evidence>
<protein>
    <submittedName>
        <fullName evidence="1">Uncharacterized protein</fullName>
    </submittedName>
</protein>
<comment type="caution">
    <text evidence="1">The sequence shown here is derived from an EMBL/GenBank/DDBJ whole genome shotgun (WGS) entry which is preliminary data.</text>
</comment>
<reference evidence="1" key="1">
    <citation type="submission" date="2020-06" db="EMBL/GenBank/DDBJ databases">
        <title>Genomic insights into acetone-butanol-ethanol (ABE) fermentation by sequencing solventogenic clostridia strains.</title>
        <authorList>
            <person name="Brown S."/>
        </authorList>
    </citation>
    <scope>NUCLEOTIDE SEQUENCE</scope>
    <source>
        <strain evidence="1">DJ123</strain>
    </source>
</reference>
<sequence length="48" mass="5638">MEKVSKDTIKETIKELPKEQQKIILHLADTFDGEEETINTYMKSKLNK</sequence>